<dbReference type="GO" id="GO:0160148">
    <property type="term" value="F:tRNA pseudouridine(55) synthase activity"/>
    <property type="evidence" value="ECO:0007669"/>
    <property type="project" value="UniProtKB-EC"/>
</dbReference>
<evidence type="ECO:0000256" key="3">
    <source>
        <dbReference type="ARBA" id="ARBA00023235"/>
    </source>
</evidence>
<dbReference type="InterPro" id="IPR002501">
    <property type="entry name" value="PsdUridine_synth_N"/>
</dbReference>
<dbReference type="EC" id="5.4.99.25" evidence="1"/>
<dbReference type="InterPro" id="IPR020103">
    <property type="entry name" value="PsdUridine_synth_cat_dom_sf"/>
</dbReference>
<evidence type="ECO:0000259" key="4">
    <source>
        <dbReference type="Pfam" id="PF01509"/>
    </source>
</evidence>
<feature type="domain" description="Pseudouridine synthase II N-terminal" evidence="4">
    <location>
        <begin position="21"/>
        <end position="144"/>
    </location>
</feature>
<keyword evidence="2" id="KW-0819">tRNA processing</keyword>
<accession>A0A1V0SAB3</accession>
<keyword evidence="3" id="KW-0413">Isomerase</keyword>
<proteinExistence type="predicted"/>
<dbReference type="PANTHER" id="PTHR13767:SF2">
    <property type="entry name" value="PSEUDOURIDYLATE SYNTHASE TRUB1"/>
    <property type="match status" value="1"/>
</dbReference>
<sequence>MILELYKPIGITTVEFIEQYKKETKCKKICFAGRLDPLAHGKLCVLTDEDVYRKDEFCGCDKIYESYIIKNITTDTYDIMGIPSISYKEEQEIPKKIMQKYPPYSSVMITKHRKPYWFVTKMNLQMEEKDIPTKEVEIHSIEKVDEKKISSKEIFDIVNNRISKVNEKQNFRQTEILEKWKEILTDNEEQLTVIKVRVKCSSGTYIRNIGNMLNGCCFDICRIEYIKN</sequence>
<reference evidence="5" key="1">
    <citation type="journal article" date="2017" name="Science">
        <title>Giant viruses with an expanded complement of translation system components.</title>
        <authorList>
            <person name="Schulz F."/>
            <person name="Yutin N."/>
            <person name="Ivanova N.N."/>
            <person name="Ortega D.R."/>
            <person name="Lee T.K."/>
            <person name="Vierheilig J."/>
            <person name="Daims H."/>
            <person name="Horn M."/>
            <person name="Wagner M."/>
            <person name="Jensen G.J."/>
            <person name="Kyrpides N.C."/>
            <person name="Koonin E.V."/>
            <person name="Woyke T."/>
        </authorList>
    </citation>
    <scope>NUCLEOTIDE SEQUENCE</scope>
    <source>
        <strain evidence="5">CTV1</strain>
    </source>
</reference>
<organism evidence="5">
    <name type="scientific">Catovirus CTV1</name>
    <dbReference type="NCBI Taxonomy" id="1977631"/>
    <lineage>
        <taxon>Viruses</taxon>
        <taxon>Varidnaviria</taxon>
        <taxon>Bamfordvirae</taxon>
        <taxon>Nucleocytoviricota</taxon>
        <taxon>Megaviricetes</taxon>
        <taxon>Imitervirales</taxon>
        <taxon>Mimiviridae</taxon>
        <taxon>Klosneuvirinae</taxon>
        <taxon>Catovirus</taxon>
    </lineage>
</organism>
<dbReference type="PANTHER" id="PTHR13767">
    <property type="entry name" value="TRNA-PSEUDOURIDINE SYNTHASE"/>
    <property type="match status" value="1"/>
</dbReference>
<dbReference type="Gene3D" id="3.30.2350.10">
    <property type="entry name" value="Pseudouridine synthase"/>
    <property type="match status" value="1"/>
</dbReference>
<dbReference type="GO" id="GO:1990481">
    <property type="term" value="P:mRNA pseudouridine synthesis"/>
    <property type="evidence" value="ECO:0007669"/>
    <property type="project" value="TreeGrafter"/>
</dbReference>
<evidence type="ECO:0000256" key="2">
    <source>
        <dbReference type="ARBA" id="ARBA00022694"/>
    </source>
</evidence>
<gene>
    <name evidence="5" type="ORF">Catovirus_1_707</name>
</gene>
<name>A0A1V0SAB3_9VIRU</name>
<evidence type="ECO:0000256" key="1">
    <source>
        <dbReference type="ARBA" id="ARBA00012787"/>
    </source>
</evidence>
<dbReference type="Pfam" id="PF01509">
    <property type="entry name" value="TruB_N"/>
    <property type="match status" value="1"/>
</dbReference>
<protein>
    <recommendedName>
        <fullName evidence="1">tRNA pseudouridine(55) synthase</fullName>
        <ecNumber evidence="1">5.4.99.25</ecNumber>
    </recommendedName>
</protein>
<dbReference type="GO" id="GO:0006400">
    <property type="term" value="P:tRNA modification"/>
    <property type="evidence" value="ECO:0007669"/>
    <property type="project" value="TreeGrafter"/>
</dbReference>
<dbReference type="SUPFAM" id="SSF55120">
    <property type="entry name" value="Pseudouridine synthase"/>
    <property type="match status" value="1"/>
</dbReference>
<dbReference type="InterPro" id="IPR014780">
    <property type="entry name" value="tRNA_psdUridine_synth_TruB"/>
</dbReference>
<dbReference type="GO" id="GO:0003723">
    <property type="term" value="F:RNA binding"/>
    <property type="evidence" value="ECO:0007669"/>
    <property type="project" value="InterPro"/>
</dbReference>
<dbReference type="EMBL" id="KY684083">
    <property type="protein sequence ID" value="ARF08657.1"/>
    <property type="molecule type" value="Genomic_DNA"/>
</dbReference>
<evidence type="ECO:0000313" key="5">
    <source>
        <dbReference type="EMBL" id="ARF08657.1"/>
    </source>
</evidence>